<dbReference type="GO" id="GO:0015031">
    <property type="term" value="P:protein transport"/>
    <property type="evidence" value="ECO:0007669"/>
    <property type="project" value="UniProtKB-KW"/>
</dbReference>
<evidence type="ECO:0000256" key="4">
    <source>
        <dbReference type="ARBA" id="ARBA00022490"/>
    </source>
</evidence>
<protein>
    <recommendedName>
        <fullName evidence="10">Coatomer subunit delta</fullName>
    </recommendedName>
</protein>
<evidence type="ECO:0000256" key="8">
    <source>
        <dbReference type="ARBA" id="ARBA00023136"/>
    </source>
</evidence>
<feature type="domain" description="MHD" evidence="12">
    <location>
        <begin position="270"/>
        <end position="510"/>
    </location>
</feature>
<dbReference type="CDD" id="cd14830">
    <property type="entry name" value="Delta_COP_N"/>
    <property type="match status" value="1"/>
</dbReference>
<keyword evidence="14" id="KW-1185">Reference proteome</keyword>
<dbReference type="InterPro" id="IPR022775">
    <property type="entry name" value="AP_mu_sigma_su"/>
</dbReference>
<evidence type="ECO:0000313" key="13">
    <source>
        <dbReference type="EMBL" id="GFR40171.1"/>
    </source>
</evidence>
<comment type="function">
    <text evidence="10">The coatomer is a cytosolic protein complex that binds to dilysine motifs and reversibly associates with Golgi non-clathrin-coated vesicles, which further mediate biosynthetic protein transport from the ER, via the Golgi up to the trans Golgi network. Coatomer complex is required for budding from Golgi membranes, and is essential for the retrograde Golgi-to-ER transport of dilysine-tagged proteins.</text>
</comment>
<sequence>MVVLAASIVSKTGKPLVSRQYMEMSRIRIEGLLAAFPKLVGTGKQHTYVETENVRYIYQPMEGLYLLLITNKQSNILEDLETLRLLSKLVPEFSQSLEEDAVAAKAFELIFAFDEVISLGHKENITVQQVKQNCEMESHEEKLHKLIIQSKINDTKDIMKKKVADIEKSKMEQKKIGLGTALSGFGSKAASSILADLEPTPSYRPEPAPLPAVSKPLAPAVKGPSKGMQLGKAKKANDFLETLAKEGEVVELEVAKPTGGVAAVTVNTASEPVSLAIEEKLSVCLNKQGGVENLEVQGTMSLVVNSDEDAFIRIAVASGANKGFQFKTHPNIDKNLYGSANVLGLKDPSRPFPTGSELGILKWRFQSKEESLVPLSINCWPSVSGGESYVNIEYESTSELDLQNVQVVIPVPASGHAPTVNQVDGEWRYDSRRCALIWSIELIDDTNRSGSLEFVTSAADAEAFYPVEVSFTSNKTFCDINIMGVEHTQKGGAVKFGLKKALETAEYSVV</sequence>
<dbReference type="FunFam" id="3.30.450.60:FF:000003">
    <property type="entry name" value="Coatomer subunit delta"/>
    <property type="match status" value="1"/>
</dbReference>
<dbReference type="EMBL" id="BMAR01000001">
    <property type="protein sequence ID" value="GFR40171.1"/>
    <property type="molecule type" value="Genomic_DNA"/>
</dbReference>
<dbReference type="GO" id="GO:0000139">
    <property type="term" value="C:Golgi membrane"/>
    <property type="evidence" value="ECO:0007669"/>
    <property type="project" value="UniProtKB-SubCell"/>
</dbReference>
<keyword evidence="5 10" id="KW-0931">ER-Golgi transport</keyword>
<evidence type="ECO:0000256" key="6">
    <source>
        <dbReference type="ARBA" id="ARBA00022927"/>
    </source>
</evidence>
<dbReference type="GO" id="GO:0030126">
    <property type="term" value="C:COPI vesicle coat"/>
    <property type="evidence" value="ECO:0007669"/>
    <property type="project" value="UniProtKB-UniRule"/>
</dbReference>
<dbReference type="SUPFAM" id="SSF64356">
    <property type="entry name" value="SNARE-like"/>
    <property type="match status" value="1"/>
</dbReference>
<reference evidence="13 14" key="1">
    <citation type="journal article" date="2021" name="Sci. Rep.">
        <title>Genome sequencing of the multicellular alga Astrephomene provides insights into convergent evolution of germ-soma differentiation.</title>
        <authorList>
            <person name="Yamashita S."/>
            <person name="Yamamoto K."/>
            <person name="Matsuzaki R."/>
            <person name="Suzuki S."/>
            <person name="Yamaguchi H."/>
            <person name="Hirooka S."/>
            <person name="Minakuchi Y."/>
            <person name="Miyagishima S."/>
            <person name="Kawachi M."/>
            <person name="Toyoda A."/>
            <person name="Nozaki H."/>
        </authorList>
    </citation>
    <scope>NUCLEOTIDE SEQUENCE [LARGE SCALE GENOMIC DNA]</scope>
    <source>
        <strain evidence="13 14">NIES-4017</strain>
    </source>
</reference>
<proteinExistence type="inferred from homology"/>
<dbReference type="Pfam" id="PF01217">
    <property type="entry name" value="Clat_adaptor_s"/>
    <property type="match status" value="1"/>
</dbReference>
<comment type="similarity">
    <text evidence="1 10">Belongs to the adaptor complexes medium subunit family. Delta-COP subfamily.</text>
</comment>
<name>A0AAD3DHN9_9CHLO</name>
<keyword evidence="7 10" id="KW-0333">Golgi apparatus</keyword>
<evidence type="ECO:0000256" key="10">
    <source>
        <dbReference type="RuleBase" id="RU364018"/>
    </source>
</evidence>
<dbReference type="Proteomes" id="UP001054857">
    <property type="component" value="Unassembled WGS sequence"/>
</dbReference>
<evidence type="ECO:0000313" key="14">
    <source>
        <dbReference type="Proteomes" id="UP001054857"/>
    </source>
</evidence>
<keyword evidence="8 10" id="KW-0472">Membrane</keyword>
<dbReference type="CDD" id="cd09254">
    <property type="entry name" value="AP_delta-COPI_MHD"/>
    <property type="match status" value="1"/>
</dbReference>
<dbReference type="GO" id="GO:0006890">
    <property type="term" value="P:retrograde vesicle-mediated transport, Golgi to endoplasmic reticulum"/>
    <property type="evidence" value="ECO:0007669"/>
    <property type="project" value="UniProtKB-UniRule"/>
</dbReference>
<dbReference type="PANTHER" id="PTHR10121:SF0">
    <property type="entry name" value="COATOMER SUBUNIT DELTA"/>
    <property type="match status" value="1"/>
</dbReference>
<dbReference type="Gene3D" id="2.60.40.1170">
    <property type="entry name" value="Mu homology domain, subdomain B"/>
    <property type="match status" value="2"/>
</dbReference>
<dbReference type="AlphaFoldDB" id="A0AAD3DHN9"/>
<evidence type="ECO:0000256" key="5">
    <source>
        <dbReference type="ARBA" id="ARBA00022892"/>
    </source>
</evidence>
<keyword evidence="9 10" id="KW-0968">Cytoplasmic vesicle</keyword>
<evidence type="ECO:0000256" key="3">
    <source>
        <dbReference type="ARBA" id="ARBA00022448"/>
    </source>
</evidence>
<dbReference type="PROSITE" id="PS51072">
    <property type="entry name" value="MHD"/>
    <property type="match status" value="1"/>
</dbReference>
<comment type="subcellular location">
    <subcellularLocation>
        <location evidence="10 11">Cytoplasm</location>
    </subcellularLocation>
    <subcellularLocation>
        <location evidence="10 11">Cytoplasmic vesicle</location>
        <location evidence="10 11">COPI-coated vesicle membrane</location>
        <topology evidence="10 11">Peripheral membrane protein</topology>
        <orientation evidence="10 11">Cytoplasmic side</orientation>
    </subcellularLocation>
    <subcellularLocation>
        <location evidence="10 11">Golgi apparatus membrane</location>
        <topology evidence="10 11">Peripheral membrane protein</topology>
        <orientation evidence="10 11">Cytoplasmic side</orientation>
    </subcellularLocation>
</comment>
<comment type="subunit">
    <text evidence="2 10">Oligomeric complex that consists of at least the alpha, beta, beta', gamma, delta, epsilon and zeta subunits.</text>
</comment>
<dbReference type="InterPro" id="IPR036168">
    <property type="entry name" value="AP2_Mu_C_sf"/>
</dbReference>
<organism evidence="13 14">
    <name type="scientific">Astrephomene gubernaculifera</name>
    <dbReference type="NCBI Taxonomy" id="47775"/>
    <lineage>
        <taxon>Eukaryota</taxon>
        <taxon>Viridiplantae</taxon>
        <taxon>Chlorophyta</taxon>
        <taxon>core chlorophytes</taxon>
        <taxon>Chlorophyceae</taxon>
        <taxon>CS clade</taxon>
        <taxon>Chlamydomonadales</taxon>
        <taxon>Astrephomenaceae</taxon>
        <taxon>Astrephomene</taxon>
    </lineage>
</organism>
<dbReference type="InterPro" id="IPR011012">
    <property type="entry name" value="Longin-like_dom_sf"/>
</dbReference>
<keyword evidence="4 10" id="KW-0963">Cytoplasm</keyword>
<dbReference type="GO" id="GO:0006888">
    <property type="term" value="P:endoplasmic reticulum to Golgi vesicle-mediated transport"/>
    <property type="evidence" value="ECO:0007669"/>
    <property type="project" value="TreeGrafter"/>
</dbReference>
<evidence type="ECO:0000259" key="12">
    <source>
        <dbReference type="PROSITE" id="PS51072"/>
    </source>
</evidence>
<evidence type="ECO:0000256" key="2">
    <source>
        <dbReference type="ARBA" id="ARBA00011775"/>
    </source>
</evidence>
<dbReference type="GO" id="GO:0051645">
    <property type="term" value="P:Golgi localization"/>
    <property type="evidence" value="ECO:0007669"/>
    <property type="project" value="TreeGrafter"/>
</dbReference>
<keyword evidence="6 10" id="KW-0653">Protein transport</keyword>
<dbReference type="Gene3D" id="3.30.450.60">
    <property type="match status" value="1"/>
</dbReference>
<evidence type="ECO:0000256" key="1">
    <source>
        <dbReference type="ARBA" id="ARBA00010516"/>
    </source>
</evidence>
<dbReference type="InterPro" id="IPR028565">
    <property type="entry name" value="MHD"/>
</dbReference>
<accession>A0AAD3DHN9</accession>
<keyword evidence="3 10" id="KW-0813">Transport</keyword>
<evidence type="ECO:0000256" key="11">
    <source>
        <dbReference type="RuleBase" id="RU366052"/>
    </source>
</evidence>
<dbReference type="SUPFAM" id="SSF49447">
    <property type="entry name" value="Second domain of Mu2 adaptin subunit (ap50) of ap2 adaptor"/>
    <property type="match status" value="1"/>
</dbReference>
<dbReference type="FunFam" id="2.60.40.1170:FF:000007">
    <property type="entry name" value="Coatomer subunit delta"/>
    <property type="match status" value="1"/>
</dbReference>
<comment type="caution">
    <text evidence="13">The sequence shown here is derived from an EMBL/GenBank/DDBJ whole genome shotgun (WGS) entry which is preliminary data.</text>
</comment>
<evidence type="ECO:0000256" key="7">
    <source>
        <dbReference type="ARBA" id="ARBA00023034"/>
    </source>
</evidence>
<gene>
    <name evidence="13" type="ORF">Agub_g728</name>
</gene>
<evidence type="ECO:0000256" key="9">
    <source>
        <dbReference type="ARBA" id="ARBA00023329"/>
    </source>
</evidence>
<dbReference type="PANTHER" id="PTHR10121">
    <property type="entry name" value="COATOMER SUBUNIT DELTA"/>
    <property type="match status" value="1"/>
</dbReference>
<dbReference type="Pfam" id="PF00928">
    <property type="entry name" value="Adap_comp_sub"/>
    <property type="match status" value="1"/>
</dbReference>
<dbReference type="InterPro" id="IPR027059">
    <property type="entry name" value="Coatomer_dsu"/>
</dbReference>